<reference evidence="13 14" key="3">
    <citation type="journal article" date="2019" name="Nat. Microbiol.">
        <title>Genomic variation and strain-specific functional adaptation in the human gut microbiome during early life.</title>
        <authorList>
            <person name="Vatanen T."/>
            <person name="Plichta D.R."/>
            <person name="Somani J."/>
            <person name="Munch P.C."/>
            <person name="Arthur T.D."/>
            <person name="Hall A.B."/>
            <person name="Rudolf S."/>
            <person name="Oakeley E.J."/>
            <person name="Ke X."/>
            <person name="Young R.A."/>
            <person name="Haiser H.J."/>
            <person name="Kolde R."/>
            <person name="Yassour M."/>
            <person name="Luopajarvi K."/>
            <person name="Siljander H."/>
            <person name="Virtanen S.M."/>
            <person name="Ilonen J."/>
            <person name="Uibo R."/>
            <person name="Tillmann V."/>
            <person name="Mokurov S."/>
            <person name="Dorshakova N."/>
            <person name="Porter J.A."/>
            <person name="McHardy A.C."/>
            <person name="Lahdesmaki H."/>
            <person name="Vlamakis H."/>
            <person name="Huttenhower C."/>
            <person name="Knip M."/>
            <person name="Xavier R.J."/>
        </authorList>
    </citation>
    <scope>NUCLEOTIDE SEQUENCE [LARGE SCALE GENOMIC DNA]</scope>
    <source>
        <strain evidence="9 13">RJX1047</strain>
        <strain evidence="10 14">RJX1052</strain>
    </source>
</reference>
<evidence type="ECO:0000313" key="14">
    <source>
        <dbReference type="Proteomes" id="UP000294834"/>
    </source>
</evidence>
<dbReference type="AlphaFoldDB" id="A0A076J2G1"/>
<protein>
    <submittedName>
        <fullName evidence="9">2TM domain-containing protein</fullName>
    </submittedName>
</protein>
<evidence type="ECO:0000256" key="1">
    <source>
        <dbReference type="SAM" id="Phobius"/>
    </source>
</evidence>
<reference evidence="7 16" key="4">
    <citation type="submission" date="2019-11" db="EMBL/GenBank/DDBJ databases">
        <title>Complete genome sequence of Bacteroides dorei DSM 17855.</title>
        <authorList>
            <person name="Russell J.T."/>
        </authorList>
    </citation>
    <scope>NUCLEOTIDE SEQUENCE [LARGE SCALE GENOMIC DNA]</scope>
    <source>
        <strain evidence="7 16">DSM 17855</strain>
    </source>
</reference>
<dbReference type="EMBL" id="SLTU01000001">
    <property type="protein sequence ID" value="TDA77193.1"/>
    <property type="molecule type" value="Genomic_DNA"/>
</dbReference>
<dbReference type="Proteomes" id="UP001055104">
    <property type="component" value="Unassembled WGS sequence"/>
</dbReference>
<feature type="transmembrane region" description="Helical" evidence="1">
    <location>
        <begin position="57"/>
        <end position="76"/>
    </location>
</feature>
<evidence type="ECO:0000313" key="12">
    <source>
        <dbReference type="Proteomes" id="UP000283678"/>
    </source>
</evidence>
<keyword evidence="1" id="KW-0472">Membrane</keyword>
<reference evidence="3" key="6">
    <citation type="submission" date="2022-01" db="EMBL/GenBank/DDBJ databases">
        <title>Novel bile acid biosynthetic pathways are enriched in the microbiome of centenarians.</title>
        <authorList>
            <person name="Sato Y."/>
            <person name="Atarashi K."/>
            <person name="Plichta R.D."/>
            <person name="Arai Y."/>
            <person name="Sasajima S."/>
            <person name="Kearney M.S."/>
            <person name="Suda W."/>
            <person name="Takeshita K."/>
            <person name="Sasaki T."/>
            <person name="Okamoto S."/>
            <person name="Skelly N.A."/>
            <person name="Okamura Y."/>
            <person name="Vlamakis H."/>
            <person name="Li Y."/>
            <person name="Tanoue T."/>
            <person name="Takei H."/>
            <person name="Nittono H."/>
            <person name="Narushima S."/>
            <person name="Irie J."/>
            <person name="Itoh H."/>
            <person name="Moriya K."/>
            <person name="Sugiura Y."/>
            <person name="Suematsu M."/>
            <person name="Moritoki N."/>
            <person name="Shibata S."/>
            <person name="Littman R.D."/>
            <person name="Fischbach A.M."/>
            <person name="Uwamino Y."/>
            <person name="Inoue T."/>
            <person name="Honda A."/>
            <person name="Hattori M."/>
            <person name="Murai T."/>
            <person name="Xavier J.R."/>
            <person name="Hirose N."/>
            <person name="Honda K."/>
        </authorList>
    </citation>
    <scope>NUCLEOTIDE SEQUENCE</scope>
    <source>
        <strain evidence="3">CE91-St7</strain>
    </source>
</reference>
<dbReference type="Proteomes" id="UP001177934">
    <property type="component" value="Chromosome"/>
</dbReference>
<evidence type="ECO:0000313" key="13">
    <source>
        <dbReference type="Proteomes" id="UP000294527"/>
    </source>
</evidence>
<dbReference type="EMBL" id="BQOB01000001">
    <property type="protein sequence ID" value="GKH79672.1"/>
    <property type="molecule type" value="Genomic_DNA"/>
</dbReference>
<evidence type="ECO:0000313" key="9">
    <source>
        <dbReference type="EMBL" id="TDA77193.1"/>
    </source>
</evidence>
<dbReference type="Pfam" id="PF13239">
    <property type="entry name" value="2TM"/>
    <property type="match status" value="1"/>
</dbReference>
<dbReference type="EMBL" id="JAHOAX010000014">
    <property type="protein sequence ID" value="MBV3124402.1"/>
    <property type="molecule type" value="Genomic_DNA"/>
</dbReference>
<sequence>MKTNQNNKKTVPTQEQIEVVCRQRARHFWNWLTWSLVYYVVINLFLIAINWFTSPHYWWVLWVIAGWGISLLMTAIEKSIKY</sequence>
<dbReference type="Proteomes" id="UP000294527">
    <property type="component" value="Unassembled WGS sequence"/>
</dbReference>
<dbReference type="KEGG" id="bdo:EL88_21675"/>
<reference evidence="6" key="8">
    <citation type="submission" date="2023-10" db="EMBL/GenBank/DDBJ databases">
        <title>Genome of Potential pathogenic bacteria in Crohn's disease.</title>
        <authorList>
            <person name="Rodriguez-Palacios A."/>
        </authorList>
    </citation>
    <scope>NUCLEOTIDE SEQUENCE</scope>
    <source>
        <strain evidence="6">CavFT-hAR62</strain>
    </source>
</reference>
<accession>A0A076J2G1</accession>
<keyword evidence="1" id="KW-1133">Transmembrane helix</keyword>
<evidence type="ECO:0000313" key="7">
    <source>
        <dbReference type="EMBL" id="QJR78233.1"/>
    </source>
</evidence>
<dbReference type="Proteomes" id="UP000294834">
    <property type="component" value="Unassembled WGS sequence"/>
</dbReference>
<dbReference type="Proteomes" id="UP000283678">
    <property type="component" value="Unassembled WGS sequence"/>
</dbReference>
<reference evidence="5" key="5">
    <citation type="submission" date="2021-06" db="EMBL/GenBank/DDBJ databases">
        <title>Collection of gut derived symbiotic bacterial strains cultured from healthy donors.</title>
        <authorList>
            <person name="Lin H."/>
            <person name="Littmann E."/>
            <person name="Pamer E.G."/>
        </authorList>
    </citation>
    <scope>NUCLEOTIDE SEQUENCE</scope>
    <source>
        <strain evidence="5">MSK.5.10</strain>
    </source>
</reference>
<keyword evidence="1" id="KW-0812">Transmembrane</keyword>
<evidence type="ECO:0000313" key="5">
    <source>
        <dbReference type="EMBL" id="MBV3124402.1"/>
    </source>
</evidence>
<name>A0A076J2G1_9BACT</name>
<dbReference type="EMBL" id="VVZV01000009">
    <property type="protein sequence ID" value="KAA5320144.1"/>
    <property type="molecule type" value="Genomic_DNA"/>
</dbReference>
<dbReference type="EMBL" id="CP046176">
    <property type="protein sequence ID" value="QJR78233.1"/>
    <property type="molecule type" value="Genomic_DNA"/>
</dbReference>
<dbReference type="Proteomes" id="UP000500949">
    <property type="component" value="Chromosome"/>
</dbReference>
<evidence type="ECO:0000313" key="16">
    <source>
        <dbReference type="Proteomes" id="UP000500949"/>
    </source>
</evidence>
<dbReference type="Proteomes" id="UP001181086">
    <property type="component" value="Unassembled WGS sequence"/>
</dbReference>
<evidence type="ECO:0000313" key="6">
    <source>
        <dbReference type="EMBL" id="MDU0271785.1"/>
    </source>
</evidence>
<dbReference type="RefSeq" id="WP_007840770.1">
    <property type="nucleotide sequence ID" value="NZ_BAABZF010000001.1"/>
</dbReference>
<evidence type="ECO:0000313" key="4">
    <source>
        <dbReference type="EMBL" id="KAA5320144.1"/>
    </source>
</evidence>
<evidence type="ECO:0000259" key="2">
    <source>
        <dbReference type="Pfam" id="PF13239"/>
    </source>
</evidence>
<dbReference type="GeneID" id="93448687"/>
<dbReference type="KEGG" id="bdh:GV66_02500"/>
<dbReference type="EMBL" id="QRZL01000005">
    <property type="protein sequence ID" value="RGV79699.1"/>
    <property type="molecule type" value="Genomic_DNA"/>
</dbReference>
<dbReference type="InterPro" id="IPR025698">
    <property type="entry name" value="2TM_dom"/>
</dbReference>
<gene>
    <name evidence="3" type="ORF">CE91St7_05560</name>
    <name evidence="8" type="ORF">DWW04_07575</name>
    <name evidence="9" type="ORF">E1I98_13050</name>
    <name evidence="10" type="ORF">E1J06_18360</name>
    <name evidence="4" type="ORF">F2Z07_09745</name>
    <name evidence="7" type="ORF">GKD17_18630</name>
    <name evidence="5" type="ORF">KSU80_14615</name>
    <name evidence="11" type="ORF">QNN11_22240</name>
    <name evidence="6" type="ORF">RVH45_18190</name>
</gene>
<dbReference type="Proteomes" id="UP000777173">
    <property type="component" value="Unassembled WGS sequence"/>
</dbReference>
<evidence type="ECO:0000313" key="3">
    <source>
        <dbReference type="EMBL" id="GKH79672.1"/>
    </source>
</evidence>
<dbReference type="EMBL" id="JAWDEV010000012">
    <property type="protein sequence ID" value="MDU0271785.1"/>
    <property type="molecule type" value="Genomic_DNA"/>
</dbReference>
<evidence type="ECO:0000313" key="10">
    <source>
        <dbReference type="EMBL" id="TDB09170.1"/>
    </source>
</evidence>
<organism evidence="9 13">
    <name type="scientific">Phocaeicola dorei</name>
    <dbReference type="NCBI Taxonomy" id="357276"/>
    <lineage>
        <taxon>Bacteria</taxon>
        <taxon>Pseudomonadati</taxon>
        <taxon>Bacteroidota</taxon>
        <taxon>Bacteroidia</taxon>
        <taxon>Bacteroidales</taxon>
        <taxon>Bacteroidaceae</taxon>
        <taxon>Phocaeicola</taxon>
    </lineage>
</organism>
<dbReference type="EMBL" id="SLTX01000001">
    <property type="protein sequence ID" value="TDB09170.1"/>
    <property type="molecule type" value="Genomic_DNA"/>
</dbReference>
<feature type="transmembrane region" description="Helical" evidence="1">
    <location>
        <begin position="31"/>
        <end position="51"/>
    </location>
</feature>
<dbReference type="eggNOG" id="ENOG502ZIXC">
    <property type="taxonomic scope" value="Bacteria"/>
</dbReference>
<evidence type="ECO:0000313" key="11">
    <source>
        <dbReference type="EMBL" id="WHX09871.1"/>
    </source>
</evidence>
<evidence type="ECO:0000313" key="15">
    <source>
        <dbReference type="Proteomes" id="UP000481700"/>
    </source>
</evidence>
<feature type="domain" description="2TM" evidence="2">
    <location>
        <begin position="34"/>
        <end position="77"/>
    </location>
</feature>
<dbReference type="Proteomes" id="UP000481700">
    <property type="component" value="Unassembled WGS sequence"/>
</dbReference>
<dbReference type="EMBL" id="CP126056">
    <property type="protein sequence ID" value="WHX09871.1"/>
    <property type="molecule type" value="Genomic_DNA"/>
</dbReference>
<reference evidence="4 15" key="2">
    <citation type="journal article" date="2019" name="Nat. Med.">
        <title>A library of human gut bacterial isolates paired with longitudinal multiomics data enables mechanistic microbiome research.</title>
        <authorList>
            <person name="Poyet M."/>
            <person name="Groussin M."/>
            <person name="Gibbons S.M."/>
            <person name="Avila-Pacheco J."/>
            <person name="Jiang X."/>
            <person name="Kearney S.M."/>
            <person name="Perrotta A.R."/>
            <person name="Berdy B."/>
            <person name="Zhao S."/>
            <person name="Lieberman T.D."/>
            <person name="Swanson P.K."/>
            <person name="Smith M."/>
            <person name="Roesemann S."/>
            <person name="Alexander J.E."/>
            <person name="Rich S.A."/>
            <person name="Livny J."/>
            <person name="Vlamakis H."/>
            <person name="Clish C."/>
            <person name="Bullock K."/>
            <person name="Deik A."/>
            <person name="Scott J."/>
            <person name="Pierce K.A."/>
            <person name="Xavier R.J."/>
            <person name="Alm E.J."/>
        </authorList>
    </citation>
    <scope>NUCLEOTIDE SEQUENCE [LARGE SCALE GENOMIC DNA]</scope>
    <source>
        <strain evidence="4 15">BIOML-A25</strain>
    </source>
</reference>
<proteinExistence type="predicted"/>
<reference evidence="11" key="7">
    <citation type="journal article" date="2023" name="Nat. Commun.">
        <title>Identification of a novel Human Milk Oligosaccharides utilization cluster in the infant gut commensal Bacteroides dorei.</title>
        <authorList>
            <person name="Kijner S."/>
            <person name="Ennis D."/>
            <person name="Shmorak S."/>
            <person name="Florentin A."/>
            <person name="Yassour M."/>
        </authorList>
    </citation>
    <scope>NUCLEOTIDE SEQUENCE</scope>
    <source>
        <strain evidence="11">2</strain>
    </source>
</reference>
<evidence type="ECO:0000313" key="8">
    <source>
        <dbReference type="EMBL" id="RGV79699.1"/>
    </source>
</evidence>
<reference evidence="8 12" key="1">
    <citation type="submission" date="2018-08" db="EMBL/GenBank/DDBJ databases">
        <title>A genome reference for cultivated species of the human gut microbiota.</title>
        <authorList>
            <person name="Zou Y."/>
            <person name="Xue W."/>
            <person name="Luo G."/>
        </authorList>
    </citation>
    <scope>NUCLEOTIDE SEQUENCE [LARGE SCALE GENOMIC DNA]</scope>
    <source>
        <strain evidence="8 12">AF14-1AC</strain>
    </source>
</reference>